<dbReference type="Pfam" id="PF20208">
    <property type="entry name" value="ARPP-1"/>
    <property type="match status" value="1"/>
</dbReference>
<organism evidence="2 3">
    <name type="scientific">candidate division TA06 bacterium B3_TA06</name>
    <dbReference type="NCBI Taxonomy" id="2012487"/>
    <lineage>
        <taxon>Bacteria</taxon>
        <taxon>Bacteria division TA06</taxon>
    </lineage>
</organism>
<sequence length="305" mass="33427">MPVTLSESLAKLKIDDPLFVRNLTVYPLSNGGGIKINLATFSEAMDAGTVSVSELEVPTVEEVILDNQGSEPLFLLDGEEIFGAQQTRVTTTAALIDARTSVPVPVACIEEGRWGGSSSFEGSFSSTHPRLRSIICRGVNESLRSGKSFRAPQRLIWDEVTRKLTSLEVSSATSSLHDLATTLACETDRYMVDPRELSNAQGMIVAAGKEILGFEYAADSDLFKRLTPRLLRGYALDALERRSVGSPPARRELERFLGRISSLEPSTYPGVSLGQDWRFEDRRLVGRALVDKDNILQASFFPAVN</sequence>
<feature type="domain" description="ARG and Rhodanese-Phosphatase-superfamily-associated" evidence="1">
    <location>
        <begin position="12"/>
        <end position="301"/>
    </location>
</feature>
<dbReference type="EMBL" id="NJBO01000001">
    <property type="protein sequence ID" value="TKJ44443.1"/>
    <property type="molecule type" value="Genomic_DNA"/>
</dbReference>
<protein>
    <recommendedName>
        <fullName evidence="1">ARG and Rhodanese-Phosphatase-superfamily-associated domain-containing protein</fullName>
    </recommendedName>
</protein>
<dbReference type="Proteomes" id="UP000317778">
    <property type="component" value="Unassembled WGS sequence"/>
</dbReference>
<dbReference type="InterPro" id="IPR046699">
    <property type="entry name" value="ARPP-1"/>
</dbReference>
<evidence type="ECO:0000313" key="3">
    <source>
        <dbReference type="Proteomes" id="UP000317778"/>
    </source>
</evidence>
<dbReference type="AlphaFoldDB" id="A0A532VB66"/>
<gene>
    <name evidence="2" type="ORF">CEE36_01490</name>
</gene>
<accession>A0A532VB66</accession>
<proteinExistence type="predicted"/>
<evidence type="ECO:0000313" key="2">
    <source>
        <dbReference type="EMBL" id="TKJ44443.1"/>
    </source>
</evidence>
<comment type="caution">
    <text evidence="2">The sequence shown here is derived from an EMBL/GenBank/DDBJ whole genome shotgun (WGS) entry which is preliminary data.</text>
</comment>
<name>A0A532VB66_UNCT6</name>
<reference evidence="2 3" key="1">
    <citation type="submission" date="2017-06" db="EMBL/GenBank/DDBJ databases">
        <title>Novel microbial phyla capable of carbon fixation and sulfur reduction in deep-sea sediments.</title>
        <authorList>
            <person name="Huang J."/>
            <person name="Baker B."/>
            <person name="Wang Y."/>
        </authorList>
    </citation>
    <scope>NUCLEOTIDE SEQUENCE [LARGE SCALE GENOMIC DNA]</scope>
    <source>
        <strain evidence="2">B3_TA06</strain>
    </source>
</reference>
<evidence type="ECO:0000259" key="1">
    <source>
        <dbReference type="Pfam" id="PF20208"/>
    </source>
</evidence>